<evidence type="ECO:0000313" key="3">
    <source>
        <dbReference type="Proteomes" id="UP001321542"/>
    </source>
</evidence>
<accession>A0ABN5VQS9</accession>
<feature type="domain" description="DUF397" evidence="1">
    <location>
        <begin position="25"/>
        <end position="76"/>
    </location>
</feature>
<dbReference type="RefSeq" id="WP_286254341.1">
    <property type="nucleotide sequence ID" value="NZ_AP018448.1"/>
</dbReference>
<sequence length="83" mass="9090">MPQHFPWQRSSFCGSGDSCVHIARTWQKSSHCSEGEACVHISTGPATIHLTESADPTHSILTTTPSTFRTLIHALKEETSARV</sequence>
<reference evidence="2 3" key="1">
    <citation type="journal article" date="2010" name="ChemBioChem">
        <title>Cloning and characterization of the biosynthetic gene cluster of 16-membered macrolide antibiotic FD-891: involvement of a dual functional cytochrome P450 monooxygenase catalyzing epoxidation and hydroxylation.</title>
        <authorList>
            <person name="Kudo F."/>
            <person name="Motegi A."/>
            <person name="Mizoue K."/>
            <person name="Eguchi T."/>
        </authorList>
    </citation>
    <scope>NUCLEOTIDE SEQUENCE [LARGE SCALE GENOMIC DNA]</scope>
    <source>
        <strain evidence="2 3">A-8890</strain>
    </source>
</reference>
<proteinExistence type="predicted"/>
<protein>
    <recommendedName>
        <fullName evidence="1">DUF397 domain-containing protein</fullName>
    </recommendedName>
</protein>
<reference evidence="2 3" key="2">
    <citation type="journal article" date="2023" name="ChemBioChem">
        <title>Acyltransferase Domain Exchange between Two Independent Type I Polyketide Synthases in the Same Producer Strain of Macrolide Antibiotics.</title>
        <authorList>
            <person name="Kudo F."/>
            <person name="Kishikawa K."/>
            <person name="Tsuboi K."/>
            <person name="Kido T."/>
            <person name="Usui T."/>
            <person name="Hashimoto J."/>
            <person name="Shin-Ya K."/>
            <person name="Miyanaga A."/>
            <person name="Eguchi T."/>
        </authorList>
    </citation>
    <scope>NUCLEOTIDE SEQUENCE [LARGE SCALE GENOMIC DNA]</scope>
    <source>
        <strain evidence="2 3">A-8890</strain>
    </source>
</reference>
<dbReference type="InterPro" id="IPR007278">
    <property type="entry name" value="DUF397"/>
</dbReference>
<keyword evidence="3" id="KW-1185">Reference proteome</keyword>
<name>A0ABN5VQS9_9ACTN</name>
<evidence type="ECO:0000259" key="1">
    <source>
        <dbReference type="Pfam" id="PF04149"/>
    </source>
</evidence>
<organism evidence="2 3">
    <name type="scientific">Streptomyces graminofaciens</name>
    <dbReference type="NCBI Taxonomy" id="68212"/>
    <lineage>
        <taxon>Bacteria</taxon>
        <taxon>Bacillati</taxon>
        <taxon>Actinomycetota</taxon>
        <taxon>Actinomycetes</taxon>
        <taxon>Kitasatosporales</taxon>
        <taxon>Streptomycetaceae</taxon>
        <taxon>Streptomyces</taxon>
    </lineage>
</organism>
<dbReference type="Proteomes" id="UP001321542">
    <property type="component" value="Chromosome"/>
</dbReference>
<dbReference type="Pfam" id="PF04149">
    <property type="entry name" value="DUF397"/>
    <property type="match status" value="1"/>
</dbReference>
<evidence type="ECO:0000313" key="2">
    <source>
        <dbReference type="EMBL" id="BBC34426.1"/>
    </source>
</evidence>
<gene>
    <name evidence="2" type="ORF">SGFS_057200</name>
</gene>
<dbReference type="EMBL" id="AP018448">
    <property type="protein sequence ID" value="BBC34426.1"/>
    <property type="molecule type" value="Genomic_DNA"/>
</dbReference>